<gene>
    <name evidence="1" type="ORF">BJ125_1318</name>
    <name evidence="2" type="ORF">SAMN05892882_1318</name>
</gene>
<dbReference type="RefSeq" id="WP_114360550.1">
    <property type="nucleotide sequence ID" value="NZ_QRDT01000031.1"/>
</dbReference>
<evidence type="ECO:0000313" key="3">
    <source>
        <dbReference type="Proteomes" id="UP000252631"/>
    </source>
</evidence>
<reference evidence="1 4" key="2">
    <citation type="submission" date="2018-07" db="EMBL/GenBank/DDBJ databases">
        <title>Genomic Encyclopedia of Archaeal and Bacterial Type Strains, Phase II (KMG-II): from individual species to whole genera.</title>
        <authorList>
            <person name="Goeker M."/>
        </authorList>
    </citation>
    <scope>NUCLEOTIDE SEQUENCE [LARGE SCALE GENOMIC DNA]</scope>
    <source>
        <strain evidence="1 4">JA575</strain>
    </source>
</reference>
<evidence type="ECO:0000313" key="4">
    <source>
        <dbReference type="Proteomes" id="UP000256343"/>
    </source>
</evidence>
<evidence type="ECO:0000313" key="2">
    <source>
        <dbReference type="EMBL" id="SSW93152.1"/>
    </source>
</evidence>
<dbReference type="Proteomes" id="UP000252631">
    <property type="component" value="Unassembled WGS sequence"/>
</dbReference>
<dbReference type="EMBL" id="UFQQ01000031">
    <property type="protein sequence ID" value="SSW93152.1"/>
    <property type="molecule type" value="Genomic_DNA"/>
</dbReference>
<dbReference type="EMBL" id="QRDT01000031">
    <property type="protein sequence ID" value="RED25540.1"/>
    <property type="molecule type" value="Genomic_DNA"/>
</dbReference>
<keyword evidence="4" id="KW-1185">Reference proteome</keyword>
<dbReference type="AlphaFoldDB" id="A0A336JUK3"/>
<name>A0A336JUK3_9BRAD</name>
<proteinExistence type="predicted"/>
<dbReference type="OrthoDB" id="9955445at2"/>
<reference evidence="2 3" key="1">
    <citation type="submission" date="2017-08" db="EMBL/GenBank/DDBJ databases">
        <authorList>
            <person name="de Groot N.N."/>
        </authorList>
    </citation>
    <scope>NUCLEOTIDE SEQUENCE [LARGE SCALE GENOMIC DNA]</scope>
    <source>
        <strain evidence="2 3">JA575</strain>
    </source>
</reference>
<dbReference type="Proteomes" id="UP000256343">
    <property type="component" value="Unassembled WGS sequence"/>
</dbReference>
<accession>A0A336JUK3</accession>
<organism evidence="2 3">
    <name type="scientific">Rhodopseudomonas pentothenatexigens</name>
    <dbReference type="NCBI Taxonomy" id="999699"/>
    <lineage>
        <taxon>Bacteria</taxon>
        <taxon>Pseudomonadati</taxon>
        <taxon>Pseudomonadota</taxon>
        <taxon>Alphaproteobacteria</taxon>
        <taxon>Hyphomicrobiales</taxon>
        <taxon>Nitrobacteraceae</taxon>
        <taxon>Rhodopseudomonas</taxon>
    </lineage>
</organism>
<protein>
    <submittedName>
        <fullName evidence="2">Uncharacterized protein</fullName>
    </submittedName>
</protein>
<evidence type="ECO:0000313" key="1">
    <source>
        <dbReference type="EMBL" id="RED25540.1"/>
    </source>
</evidence>
<sequence length="89" mass="9762">MSVHLRITNVKIEGEWISGVVTVEITEIGLNLSTPFRTKKDVEQTIDLGSGIKLVGVLTLEAPNNVCFAGEVKKPPFSYDFPKQCFPIG</sequence>